<feature type="compositionally biased region" description="Basic residues" evidence="1">
    <location>
        <begin position="34"/>
        <end position="45"/>
    </location>
</feature>
<accession>A0AAV9DBP6</accession>
<comment type="caution">
    <text evidence="2">The sequence shown here is derived from an EMBL/GenBank/DDBJ whole genome shotgun (WGS) entry which is preliminary data.</text>
</comment>
<feature type="region of interest" description="Disordered" evidence="1">
    <location>
        <begin position="1"/>
        <end position="58"/>
    </location>
</feature>
<reference evidence="2" key="2">
    <citation type="submission" date="2023-06" db="EMBL/GenBank/DDBJ databases">
        <authorList>
            <person name="Ma L."/>
            <person name="Liu K.-W."/>
            <person name="Li Z."/>
            <person name="Hsiao Y.-Y."/>
            <person name="Qi Y."/>
            <person name="Fu T."/>
            <person name="Tang G."/>
            <person name="Zhang D."/>
            <person name="Sun W.-H."/>
            <person name="Liu D.-K."/>
            <person name="Li Y."/>
            <person name="Chen G.-Z."/>
            <person name="Liu X.-D."/>
            <person name="Liao X.-Y."/>
            <person name="Jiang Y.-T."/>
            <person name="Yu X."/>
            <person name="Hao Y."/>
            <person name="Huang J."/>
            <person name="Zhao X.-W."/>
            <person name="Ke S."/>
            <person name="Chen Y.-Y."/>
            <person name="Wu W.-L."/>
            <person name="Hsu J.-L."/>
            <person name="Lin Y.-F."/>
            <person name="Huang M.-D."/>
            <person name="Li C.-Y."/>
            <person name="Huang L."/>
            <person name="Wang Z.-W."/>
            <person name="Zhao X."/>
            <person name="Zhong W.-Y."/>
            <person name="Peng D.-H."/>
            <person name="Ahmad S."/>
            <person name="Lan S."/>
            <person name="Zhang J.-S."/>
            <person name="Tsai W.-C."/>
            <person name="Van De Peer Y."/>
            <person name="Liu Z.-J."/>
        </authorList>
    </citation>
    <scope>NUCLEOTIDE SEQUENCE</scope>
    <source>
        <strain evidence="2">CP</strain>
        <tissue evidence="2">Leaves</tissue>
    </source>
</reference>
<dbReference type="EMBL" id="JAUJYO010000014">
    <property type="protein sequence ID" value="KAK1298324.1"/>
    <property type="molecule type" value="Genomic_DNA"/>
</dbReference>
<dbReference type="Proteomes" id="UP001180020">
    <property type="component" value="Unassembled WGS sequence"/>
</dbReference>
<reference evidence="2" key="1">
    <citation type="journal article" date="2023" name="Nat. Commun.">
        <title>Diploid and tetraploid genomes of Acorus and the evolution of monocots.</title>
        <authorList>
            <person name="Ma L."/>
            <person name="Liu K.W."/>
            <person name="Li Z."/>
            <person name="Hsiao Y.Y."/>
            <person name="Qi Y."/>
            <person name="Fu T."/>
            <person name="Tang G.D."/>
            <person name="Zhang D."/>
            <person name="Sun W.H."/>
            <person name="Liu D.K."/>
            <person name="Li Y."/>
            <person name="Chen G.Z."/>
            <person name="Liu X.D."/>
            <person name="Liao X.Y."/>
            <person name="Jiang Y.T."/>
            <person name="Yu X."/>
            <person name="Hao Y."/>
            <person name="Huang J."/>
            <person name="Zhao X.W."/>
            <person name="Ke S."/>
            <person name="Chen Y.Y."/>
            <person name="Wu W.L."/>
            <person name="Hsu J.L."/>
            <person name="Lin Y.F."/>
            <person name="Huang M.D."/>
            <person name="Li C.Y."/>
            <person name="Huang L."/>
            <person name="Wang Z.W."/>
            <person name="Zhao X."/>
            <person name="Zhong W.Y."/>
            <person name="Peng D.H."/>
            <person name="Ahmad S."/>
            <person name="Lan S."/>
            <person name="Zhang J.S."/>
            <person name="Tsai W.C."/>
            <person name="Van de Peer Y."/>
            <person name="Liu Z.J."/>
        </authorList>
    </citation>
    <scope>NUCLEOTIDE SEQUENCE</scope>
    <source>
        <strain evidence="2">CP</strain>
    </source>
</reference>
<evidence type="ECO:0000313" key="2">
    <source>
        <dbReference type="EMBL" id="KAK1298324.1"/>
    </source>
</evidence>
<keyword evidence="3" id="KW-1185">Reference proteome</keyword>
<evidence type="ECO:0000313" key="3">
    <source>
        <dbReference type="Proteomes" id="UP001180020"/>
    </source>
</evidence>
<name>A0AAV9DBP6_ACOCL</name>
<feature type="compositionally biased region" description="Basic and acidic residues" evidence="1">
    <location>
        <begin position="23"/>
        <end position="33"/>
    </location>
</feature>
<feature type="compositionally biased region" description="Basic and acidic residues" evidence="1">
    <location>
        <begin position="46"/>
        <end position="58"/>
    </location>
</feature>
<dbReference type="AlphaFoldDB" id="A0AAV9DBP6"/>
<sequence>MAEETREEEKHRPFNGLVGRPISEARKAGDLPRQRRLRKNPRSSHRRPDDSRALRADKESGFVAEFDSGDSRIFEEDVAF</sequence>
<protein>
    <submittedName>
        <fullName evidence="2">Uncharacterized protein</fullName>
    </submittedName>
</protein>
<organism evidence="2 3">
    <name type="scientific">Acorus calamus</name>
    <name type="common">Sweet flag</name>
    <dbReference type="NCBI Taxonomy" id="4465"/>
    <lineage>
        <taxon>Eukaryota</taxon>
        <taxon>Viridiplantae</taxon>
        <taxon>Streptophyta</taxon>
        <taxon>Embryophyta</taxon>
        <taxon>Tracheophyta</taxon>
        <taxon>Spermatophyta</taxon>
        <taxon>Magnoliopsida</taxon>
        <taxon>Liliopsida</taxon>
        <taxon>Acoraceae</taxon>
        <taxon>Acorus</taxon>
    </lineage>
</organism>
<proteinExistence type="predicted"/>
<gene>
    <name evidence="2" type="ORF">QJS10_CPB14g00217</name>
</gene>
<evidence type="ECO:0000256" key="1">
    <source>
        <dbReference type="SAM" id="MobiDB-lite"/>
    </source>
</evidence>